<organism evidence="1 2">
    <name type="scientific">Microbacterium hominis</name>
    <dbReference type="NCBI Taxonomy" id="162426"/>
    <lineage>
        <taxon>Bacteria</taxon>
        <taxon>Bacillati</taxon>
        <taxon>Actinomycetota</taxon>
        <taxon>Actinomycetes</taxon>
        <taxon>Micrococcales</taxon>
        <taxon>Microbacteriaceae</taxon>
        <taxon>Microbacterium</taxon>
    </lineage>
</organism>
<evidence type="ECO:0000313" key="1">
    <source>
        <dbReference type="EMBL" id="QKJ21313.1"/>
    </source>
</evidence>
<dbReference type="Proteomes" id="UP000502498">
    <property type="component" value="Chromosome"/>
</dbReference>
<gene>
    <name evidence="1" type="ORF">HQM25_17095</name>
</gene>
<name>A0A7D4PWF0_9MICO</name>
<proteinExistence type="predicted"/>
<dbReference type="EMBL" id="CP054038">
    <property type="protein sequence ID" value="QKJ21313.1"/>
    <property type="molecule type" value="Genomic_DNA"/>
</dbReference>
<evidence type="ECO:0000313" key="2">
    <source>
        <dbReference type="Proteomes" id="UP000502498"/>
    </source>
</evidence>
<reference evidence="1 2" key="1">
    <citation type="submission" date="2020-05" db="EMBL/GenBank/DDBJ databases">
        <title>Strain PA2F3 complete genome.</title>
        <authorList>
            <person name="Kim Y.-S."/>
            <person name="Kim S.-J."/>
            <person name="Jung H.-k."/>
            <person name="Kim S.-E."/>
            <person name="Kim K.-H."/>
        </authorList>
    </citation>
    <scope>NUCLEOTIDE SEQUENCE [LARGE SCALE GENOMIC DNA]</scope>
    <source>
        <strain evidence="1 2">PA2F3</strain>
    </source>
</reference>
<protein>
    <submittedName>
        <fullName evidence="1">Uncharacterized protein</fullName>
    </submittedName>
</protein>
<accession>A0A7D4PWF0</accession>
<sequence>MIIGVLGAALVAALWAGGALLYQHFYSPTAFVERYLGMLSDRDAADALAVPGVAIDSADLADSSLPEQASDALLRRDALAALTDVEVVSEQIDGEVTLVTVDYRAGAYQGTTTFEVERDGWIGIAPTWRFARSPLAVIDLTVNGSMSFDVNGFEIDKRQVSPDGVDADPLEAVPLLVFSPGVYSISVDTAISATPGVAVLSDSPFHTIPVSVQATATEEFVEVVQERVVQFLESCASQQVLQPTACPFGYLVQDRIVAPPTWSISAHPAVTVEPAGAGWRIPPTEAVARIAVDIQSLFDGSITAVDEDVPFIVTADITVRPDGTASIVVTGPDTR</sequence>
<dbReference type="AlphaFoldDB" id="A0A7D4PWF0"/>